<dbReference type="EMBL" id="PDUG01000006">
    <property type="protein sequence ID" value="PIC18740.1"/>
    <property type="molecule type" value="Genomic_DNA"/>
</dbReference>
<dbReference type="OrthoDB" id="5820101at2759"/>
<dbReference type="Proteomes" id="UP000230233">
    <property type="component" value="Chromosome X"/>
</dbReference>
<name>A0A2G5SUQ6_9PELO</name>
<feature type="transmembrane region" description="Helical" evidence="1">
    <location>
        <begin position="317"/>
        <end position="335"/>
    </location>
</feature>
<comment type="caution">
    <text evidence="2">The sequence shown here is derived from an EMBL/GenBank/DDBJ whole genome shotgun (WGS) entry which is preliminary data.</text>
</comment>
<feature type="transmembrane region" description="Helical" evidence="1">
    <location>
        <begin position="118"/>
        <end position="140"/>
    </location>
</feature>
<reference evidence="3" key="1">
    <citation type="submission" date="2017-10" db="EMBL/GenBank/DDBJ databases">
        <title>Rapid genome shrinkage in a self-fertile nematode reveals novel sperm competition proteins.</title>
        <authorList>
            <person name="Yin D."/>
            <person name="Schwarz E.M."/>
            <person name="Thomas C.G."/>
            <person name="Felde R.L."/>
            <person name="Korf I.F."/>
            <person name="Cutter A.D."/>
            <person name="Schartner C.M."/>
            <person name="Ralston E.J."/>
            <person name="Meyer B.J."/>
            <person name="Haag E.S."/>
        </authorList>
    </citation>
    <scope>NUCLEOTIDE SEQUENCE [LARGE SCALE GENOMIC DNA]</scope>
    <source>
        <strain evidence="3">JU1422</strain>
    </source>
</reference>
<gene>
    <name evidence="2" type="primary">Cni-K10C2.2</name>
    <name evidence="2" type="synonym">Cnig_chr_X.g24531</name>
    <name evidence="2" type="ORF">B9Z55_024531</name>
</gene>
<accession>A0A2G5SUQ6</accession>
<evidence type="ECO:0000313" key="3">
    <source>
        <dbReference type="Proteomes" id="UP000230233"/>
    </source>
</evidence>
<proteinExistence type="predicted"/>
<protein>
    <submittedName>
        <fullName evidence="2">Uncharacterized protein</fullName>
    </submittedName>
</protein>
<keyword evidence="1" id="KW-1133">Transmembrane helix</keyword>
<sequence>MPSSYAKMLKNWKKKIHCTFHGLNVEQEKAITEAVLRILFLYFARNAIYITILSGIFVLHIIYQVLMFPSSFWNNRTVLFGISTISLSSCLSMTTVTRNELSRFFDTSMDIRNSRASLQRTSVVTIQALFGLALVLLSIQFHFNAHYSPYDIVLTILCIVVTTRLVVVFVIWTNCVYRVGEKLGELRKFLEKCNGRTEYEHLALKMKDTTTCLVLLNRKVSIILLMGFILITYCLLLTLKKMLSSTMFAFVVAPFLLLYLVCAYANSELAKLKVASLRLFDLQFITPAVNSLVNYFWMSRKIEELPELEVKYLFHTTFSNVVKVIVYCLIVFTSFEHCISSAIRCKTLF</sequence>
<keyword evidence="1" id="KW-0812">Transmembrane</keyword>
<feature type="transmembrane region" description="Helical" evidence="1">
    <location>
        <begin position="220"/>
        <end position="239"/>
    </location>
</feature>
<evidence type="ECO:0000313" key="2">
    <source>
        <dbReference type="EMBL" id="PIC18740.1"/>
    </source>
</evidence>
<feature type="transmembrane region" description="Helical" evidence="1">
    <location>
        <begin position="78"/>
        <end position="97"/>
    </location>
</feature>
<keyword evidence="3" id="KW-1185">Reference proteome</keyword>
<feature type="transmembrane region" description="Helical" evidence="1">
    <location>
        <begin position="277"/>
        <end position="297"/>
    </location>
</feature>
<feature type="transmembrane region" description="Helical" evidence="1">
    <location>
        <begin position="245"/>
        <end position="265"/>
    </location>
</feature>
<keyword evidence="1" id="KW-0472">Membrane</keyword>
<feature type="transmembrane region" description="Helical" evidence="1">
    <location>
        <begin position="152"/>
        <end position="177"/>
    </location>
</feature>
<feature type="transmembrane region" description="Helical" evidence="1">
    <location>
        <begin position="47"/>
        <end position="66"/>
    </location>
</feature>
<evidence type="ECO:0000256" key="1">
    <source>
        <dbReference type="SAM" id="Phobius"/>
    </source>
</evidence>
<dbReference type="AlphaFoldDB" id="A0A2G5SUQ6"/>
<organism evidence="2 3">
    <name type="scientific">Caenorhabditis nigoni</name>
    <dbReference type="NCBI Taxonomy" id="1611254"/>
    <lineage>
        <taxon>Eukaryota</taxon>
        <taxon>Metazoa</taxon>
        <taxon>Ecdysozoa</taxon>
        <taxon>Nematoda</taxon>
        <taxon>Chromadorea</taxon>
        <taxon>Rhabditida</taxon>
        <taxon>Rhabditina</taxon>
        <taxon>Rhabditomorpha</taxon>
        <taxon>Rhabditoidea</taxon>
        <taxon>Rhabditidae</taxon>
        <taxon>Peloderinae</taxon>
        <taxon>Caenorhabditis</taxon>
    </lineage>
</organism>